<dbReference type="OrthoDB" id="9794326at2"/>
<accession>A0A381E296</accession>
<dbReference type="GO" id="GO:0006450">
    <property type="term" value="P:regulation of translational fidelity"/>
    <property type="evidence" value="ECO:0007669"/>
    <property type="project" value="InterPro"/>
</dbReference>
<keyword evidence="3" id="KW-1185">Reference proteome</keyword>
<evidence type="ECO:0000256" key="1">
    <source>
        <dbReference type="ARBA" id="ARBA00014426"/>
    </source>
</evidence>
<dbReference type="GO" id="GO:0016740">
    <property type="term" value="F:transferase activity"/>
    <property type="evidence" value="ECO:0007669"/>
    <property type="project" value="UniProtKB-KW"/>
</dbReference>
<keyword evidence="2" id="KW-0808">Transferase</keyword>
<dbReference type="AlphaFoldDB" id="A0A381E296"/>
<dbReference type="Pfam" id="PF02686">
    <property type="entry name" value="GatC"/>
    <property type="match status" value="1"/>
</dbReference>
<protein>
    <recommendedName>
        <fullName evidence="1">Glutamyl-tRNA(Gln) amidotransferase subunit C</fullName>
    </recommendedName>
</protein>
<dbReference type="SUPFAM" id="SSF141000">
    <property type="entry name" value="Glu-tRNAGln amidotransferase C subunit"/>
    <property type="match status" value="1"/>
</dbReference>
<dbReference type="EMBL" id="UFUW01000001">
    <property type="protein sequence ID" value="SUX20036.1"/>
    <property type="molecule type" value="Genomic_DNA"/>
</dbReference>
<dbReference type="NCBIfam" id="TIGR00135">
    <property type="entry name" value="gatC"/>
    <property type="match status" value="1"/>
</dbReference>
<dbReference type="Proteomes" id="UP000254572">
    <property type="component" value="Unassembled WGS sequence"/>
</dbReference>
<dbReference type="InterPro" id="IPR003837">
    <property type="entry name" value="GatC"/>
</dbReference>
<organism evidence="2 3">
    <name type="scientific">Cardiobacterium valvarum</name>
    <dbReference type="NCBI Taxonomy" id="194702"/>
    <lineage>
        <taxon>Bacteria</taxon>
        <taxon>Pseudomonadati</taxon>
        <taxon>Pseudomonadota</taxon>
        <taxon>Gammaproteobacteria</taxon>
        <taxon>Cardiobacteriales</taxon>
        <taxon>Cardiobacteriaceae</taxon>
        <taxon>Cardiobacterium</taxon>
    </lineage>
</organism>
<evidence type="ECO:0000313" key="2">
    <source>
        <dbReference type="EMBL" id="SUX20036.1"/>
    </source>
</evidence>
<reference evidence="2 3" key="1">
    <citation type="submission" date="2018-06" db="EMBL/GenBank/DDBJ databases">
        <authorList>
            <consortium name="Pathogen Informatics"/>
            <person name="Doyle S."/>
        </authorList>
    </citation>
    <scope>NUCLEOTIDE SEQUENCE [LARGE SCALE GENOMIC DNA]</scope>
    <source>
        <strain evidence="2 3">NCTC13294</strain>
    </source>
</reference>
<gene>
    <name evidence="2" type="ORF">NCTC13294_00657</name>
</gene>
<sequence length="96" mass="10502">MSQLDPATIAKTAALAQLEISETDLPRLAQELGQIFELFNTINTPEISATTPLSHPLGETQRLRADTAIARDMMPSIEENAPAAENRYITVPKVIE</sequence>
<dbReference type="Gene3D" id="1.10.20.60">
    <property type="entry name" value="Glu-tRNAGln amidotransferase C subunit, N-terminal domain"/>
    <property type="match status" value="1"/>
</dbReference>
<proteinExistence type="predicted"/>
<dbReference type="RefSeq" id="WP_115610913.1">
    <property type="nucleotide sequence ID" value="NZ_JBHLZC010000001.1"/>
</dbReference>
<dbReference type="InterPro" id="IPR036113">
    <property type="entry name" value="Asp/Glu-ADT_sf_sub_c"/>
</dbReference>
<evidence type="ECO:0000313" key="3">
    <source>
        <dbReference type="Proteomes" id="UP000254572"/>
    </source>
</evidence>
<name>A0A381E296_9GAMM</name>